<comment type="subcellular location">
    <subcellularLocation>
        <location evidence="1">Cell membrane</location>
        <topology evidence="1">Single-pass type I membrane protein</topology>
    </subcellularLocation>
</comment>
<evidence type="ECO:0000256" key="4">
    <source>
        <dbReference type="ARBA" id="ARBA00022989"/>
    </source>
</evidence>
<evidence type="ECO:0000256" key="1">
    <source>
        <dbReference type="ARBA" id="ARBA00004251"/>
    </source>
</evidence>
<sequence>MHISFAFFSLAFYTACVRDALCSGPRLKHRPSDNDTSSKPEGVWTVLDQNAPKHKHKHVPSCILARLRVSIVIPVQHPTGEVTNKTIVVPENASVSGTCGSTQQRITLMWNNTAESGKLVKTGQLTFLFVKKNSKSPIFLSGVWASMDLFLEDGVLNLLNDGNPSQNLMLAAPDLHIWETPARFAYVCHHQSFIPLQATTLPTQLGINDSNIVMVDPVYENEAYLVFHDLAVEAFRHNRFAKHFTHLKYDCRKKWNYDYIPYLVGTALVALVVFDILVFIFRKQLGCDSILSEEDEIEGVDDDDDDDVEPLIVTEDSEIDNAGNGSPSSRRS</sequence>
<accession>A0A553NBT2</accession>
<feature type="transmembrane region" description="Helical" evidence="8">
    <location>
        <begin position="259"/>
        <end position="281"/>
    </location>
</feature>
<reference evidence="10 11" key="1">
    <citation type="journal article" date="2018" name="Nat. Ecol. Evol.">
        <title>Genomic signatures of mitonuclear coevolution across populations of Tigriopus californicus.</title>
        <authorList>
            <person name="Barreto F.S."/>
            <person name="Watson E.T."/>
            <person name="Lima T.G."/>
            <person name="Willett C.S."/>
            <person name="Edmands S."/>
            <person name="Li W."/>
            <person name="Burton R.S."/>
        </authorList>
    </citation>
    <scope>NUCLEOTIDE SEQUENCE [LARGE SCALE GENOMIC DNA]</scope>
    <source>
        <strain evidence="10 11">San Diego</strain>
    </source>
</reference>
<evidence type="ECO:0000313" key="11">
    <source>
        <dbReference type="Proteomes" id="UP000318571"/>
    </source>
</evidence>
<feature type="compositionally biased region" description="Polar residues" evidence="7">
    <location>
        <begin position="323"/>
        <end position="332"/>
    </location>
</feature>
<evidence type="ECO:0000313" key="10">
    <source>
        <dbReference type="EMBL" id="TRY62901.1"/>
    </source>
</evidence>
<evidence type="ECO:0000256" key="7">
    <source>
        <dbReference type="SAM" id="MobiDB-lite"/>
    </source>
</evidence>
<keyword evidence="2 8" id="KW-0812">Transmembrane</keyword>
<keyword evidence="4 8" id="KW-1133">Transmembrane helix</keyword>
<organism evidence="10 11">
    <name type="scientific">Tigriopus californicus</name>
    <name type="common">Marine copepod</name>
    <dbReference type="NCBI Taxonomy" id="6832"/>
    <lineage>
        <taxon>Eukaryota</taxon>
        <taxon>Metazoa</taxon>
        <taxon>Ecdysozoa</taxon>
        <taxon>Arthropoda</taxon>
        <taxon>Crustacea</taxon>
        <taxon>Multicrustacea</taxon>
        <taxon>Hexanauplia</taxon>
        <taxon>Copepoda</taxon>
        <taxon>Harpacticoida</taxon>
        <taxon>Harpacticidae</taxon>
        <taxon>Tigriopus</taxon>
    </lineage>
</organism>
<feature type="signal peptide" evidence="9">
    <location>
        <begin position="1"/>
        <end position="16"/>
    </location>
</feature>
<dbReference type="InterPro" id="IPR002000">
    <property type="entry name" value="Lysosome-assoc_membr_glycop"/>
</dbReference>
<keyword evidence="5 8" id="KW-0472">Membrane</keyword>
<protein>
    <submittedName>
        <fullName evidence="10">Uncharacterized protein</fullName>
    </submittedName>
</protein>
<proteinExistence type="predicted"/>
<feature type="compositionally biased region" description="Acidic residues" evidence="7">
    <location>
        <begin position="296"/>
        <end position="319"/>
    </location>
</feature>
<dbReference type="GO" id="GO:0005886">
    <property type="term" value="C:plasma membrane"/>
    <property type="evidence" value="ECO:0007669"/>
    <property type="project" value="TreeGrafter"/>
</dbReference>
<evidence type="ECO:0000256" key="2">
    <source>
        <dbReference type="ARBA" id="ARBA00022692"/>
    </source>
</evidence>
<keyword evidence="3 9" id="KW-0732">Signal</keyword>
<comment type="caution">
    <text evidence="10">The sequence shown here is derived from an EMBL/GenBank/DDBJ whole genome shotgun (WGS) entry which is preliminary data.</text>
</comment>
<evidence type="ECO:0000256" key="8">
    <source>
        <dbReference type="SAM" id="Phobius"/>
    </source>
</evidence>
<dbReference type="GO" id="GO:0005765">
    <property type="term" value="C:lysosomal membrane"/>
    <property type="evidence" value="ECO:0007669"/>
    <property type="project" value="TreeGrafter"/>
</dbReference>
<dbReference type="AlphaFoldDB" id="A0A553NBT2"/>
<dbReference type="PANTHER" id="PTHR11506">
    <property type="entry name" value="LYSOSOME-ASSOCIATED MEMBRANE GLYCOPROTEIN"/>
    <property type="match status" value="1"/>
</dbReference>
<gene>
    <name evidence="10" type="ORF">TCAL_06870</name>
</gene>
<evidence type="ECO:0000256" key="9">
    <source>
        <dbReference type="SAM" id="SignalP"/>
    </source>
</evidence>
<feature type="chain" id="PRO_5022107950" evidence="9">
    <location>
        <begin position="17"/>
        <end position="332"/>
    </location>
</feature>
<dbReference type="PANTHER" id="PTHR11506:SF35">
    <property type="entry name" value="LYSOSOME-ASSOCIATED MEMBRANE GLYCOPROTEIN 5"/>
    <property type="match status" value="1"/>
</dbReference>
<dbReference type="GO" id="GO:0072594">
    <property type="term" value="P:establishment of protein localization to organelle"/>
    <property type="evidence" value="ECO:0007669"/>
    <property type="project" value="TreeGrafter"/>
</dbReference>
<keyword evidence="6" id="KW-0325">Glycoprotein</keyword>
<evidence type="ECO:0000256" key="6">
    <source>
        <dbReference type="ARBA" id="ARBA00023180"/>
    </source>
</evidence>
<feature type="region of interest" description="Disordered" evidence="7">
    <location>
        <begin position="296"/>
        <end position="332"/>
    </location>
</feature>
<dbReference type="EMBL" id="VCGU01000458">
    <property type="protein sequence ID" value="TRY62901.1"/>
    <property type="molecule type" value="Genomic_DNA"/>
</dbReference>
<name>A0A553NBT2_TIGCA</name>
<evidence type="ECO:0000256" key="5">
    <source>
        <dbReference type="ARBA" id="ARBA00023136"/>
    </source>
</evidence>
<keyword evidence="11" id="KW-1185">Reference proteome</keyword>
<dbReference type="GO" id="GO:0031902">
    <property type="term" value="C:late endosome membrane"/>
    <property type="evidence" value="ECO:0007669"/>
    <property type="project" value="TreeGrafter"/>
</dbReference>
<dbReference type="Gene3D" id="2.40.160.110">
    <property type="match status" value="1"/>
</dbReference>
<evidence type="ECO:0000256" key="3">
    <source>
        <dbReference type="ARBA" id="ARBA00022729"/>
    </source>
</evidence>
<dbReference type="Proteomes" id="UP000318571">
    <property type="component" value="Chromosome 10"/>
</dbReference>